<accession>A0A6N6WEW2</accession>
<evidence type="ECO:0000313" key="9">
    <source>
        <dbReference type="Proteomes" id="UP000463700"/>
    </source>
</evidence>
<gene>
    <name evidence="8" type="ORF">FSO04_18865</name>
</gene>
<dbReference type="GO" id="GO:0004888">
    <property type="term" value="F:transmembrane signaling receptor activity"/>
    <property type="evidence" value="ECO:0007669"/>
    <property type="project" value="InterPro"/>
</dbReference>
<dbReference type="EMBL" id="VOSW01000033">
    <property type="protein sequence ID" value="KAE8758448.1"/>
    <property type="molecule type" value="Genomic_DNA"/>
</dbReference>
<name>A0A6N6WEW2_9BURK</name>
<dbReference type="InterPro" id="IPR051310">
    <property type="entry name" value="MCP_chemotaxis"/>
</dbReference>
<dbReference type="SUPFAM" id="SSF58104">
    <property type="entry name" value="Methyl-accepting chemotaxis protein (MCP) signaling domain"/>
    <property type="match status" value="1"/>
</dbReference>
<organism evidence="8 9">
    <name type="scientific">Paraburkholderia madseniana</name>
    <dbReference type="NCBI Taxonomy" id="2599607"/>
    <lineage>
        <taxon>Bacteria</taxon>
        <taxon>Pseudomonadati</taxon>
        <taxon>Pseudomonadota</taxon>
        <taxon>Betaproteobacteria</taxon>
        <taxon>Burkholderiales</taxon>
        <taxon>Burkholderiaceae</taxon>
        <taxon>Paraburkholderia</taxon>
    </lineage>
</organism>
<evidence type="ECO:0000256" key="2">
    <source>
        <dbReference type="ARBA" id="ARBA00022481"/>
    </source>
</evidence>
<keyword evidence="4" id="KW-0807">Transducer</keyword>
<keyword evidence="5" id="KW-0812">Transmembrane</keyword>
<comment type="subcellular location">
    <subcellularLocation>
        <location evidence="1">Membrane</location>
    </subcellularLocation>
</comment>
<feature type="domain" description="HAMP" evidence="7">
    <location>
        <begin position="212"/>
        <end position="264"/>
    </location>
</feature>
<dbReference type="InterPro" id="IPR004089">
    <property type="entry name" value="MCPsignal_dom"/>
</dbReference>
<sequence>MKVSDLRIGVRLGVAFSLVVALLIGTTIIGIQRLGSVGTKMETLVSERYALIALSSRIKDNGYKAKDILGDLVLSTSPEQSKKLMDNFVLVRTANTEAYAQLEKMLPDDEARAIFRDQTAARSAYGASVRRFFDLMAAQKLQEARDLYQGDMSDLQDKYYDQVNRMVDHLAHEMQQDVALGGDDVHQTTIHMIVISIFAIVIAASTGFFITRTITVPINRAVHLAEAVARGDLTRRPEVESKDEVGRLLTALGHMIGGLHGIVLSVRKGTDTIALASREVASGNIDLSSRTEQQASSLEQTAAAMEQFTSTVKNNADNAREANELASKASVIAESGGQAVAQVVDTMNAINTSSQKIVDIIGVIDGIAFQTNILALNAAVEAARAGEHGRGFAVVASEVRALAQRSALAAREIKALIDDSVGQVGTGSKRVEEAGQIIQGVVTSIRHVAELVAEISSSSQEQTEGIEQVGQAISQMDKVTQENASLVEESAAAAQALQGQAAHLSEVVSAFRLDEPLASLR</sequence>
<dbReference type="PANTHER" id="PTHR43531:SF14">
    <property type="entry name" value="METHYL-ACCEPTING CHEMOTAXIS PROTEIN I-RELATED"/>
    <property type="match status" value="1"/>
</dbReference>
<dbReference type="PROSITE" id="PS50885">
    <property type="entry name" value="HAMP"/>
    <property type="match status" value="1"/>
</dbReference>
<dbReference type="InterPro" id="IPR024478">
    <property type="entry name" value="HlyB_4HB_MCP"/>
</dbReference>
<dbReference type="SMART" id="SM00304">
    <property type="entry name" value="HAMP"/>
    <property type="match status" value="1"/>
</dbReference>
<keyword evidence="5" id="KW-1133">Transmembrane helix</keyword>
<protein>
    <submittedName>
        <fullName evidence="8">HAMP domain-containing protein</fullName>
    </submittedName>
</protein>
<evidence type="ECO:0000256" key="3">
    <source>
        <dbReference type="ARBA" id="ARBA00029447"/>
    </source>
</evidence>
<dbReference type="GO" id="GO:0005886">
    <property type="term" value="C:plasma membrane"/>
    <property type="evidence" value="ECO:0007669"/>
    <property type="project" value="TreeGrafter"/>
</dbReference>
<evidence type="ECO:0000259" key="7">
    <source>
        <dbReference type="PROSITE" id="PS50885"/>
    </source>
</evidence>
<dbReference type="Pfam" id="PF00672">
    <property type="entry name" value="HAMP"/>
    <property type="match status" value="1"/>
</dbReference>
<evidence type="ECO:0000259" key="6">
    <source>
        <dbReference type="PROSITE" id="PS50111"/>
    </source>
</evidence>
<dbReference type="InterPro" id="IPR004090">
    <property type="entry name" value="Chemotax_Me-accpt_rcpt"/>
</dbReference>
<dbReference type="PRINTS" id="PR00260">
    <property type="entry name" value="CHEMTRNSDUCR"/>
</dbReference>
<dbReference type="SMART" id="SM00283">
    <property type="entry name" value="MA"/>
    <property type="match status" value="1"/>
</dbReference>
<dbReference type="Pfam" id="PF00015">
    <property type="entry name" value="MCPsignal"/>
    <property type="match status" value="1"/>
</dbReference>
<reference evidence="8 9" key="1">
    <citation type="journal article" date="2020" name="Int. J. Syst. Evol. Microbiol.">
        <title>Paraburkholderia madseniana sp. nov., a phenolic acid-degrading bacterium isolated from acidic forest soil.</title>
        <authorList>
            <person name="Wilhelm R.C."/>
            <person name="Murphy S.J.L."/>
            <person name="Feriancek N.M."/>
            <person name="Karasz D.C."/>
            <person name="DeRito C.M."/>
            <person name="Newman J.D."/>
            <person name="Buckley D.H."/>
        </authorList>
    </citation>
    <scope>NUCLEOTIDE SEQUENCE [LARGE SCALE GENOMIC DNA]</scope>
    <source>
        <strain evidence="8 9">RP11</strain>
    </source>
</reference>
<dbReference type="AlphaFoldDB" id="A0A6N6WEW2"/>
<dbReference type="Proteomes" id="UP000463700">
    <property type="component" value="Unassembled WGS sequence"/>
</dbReference>
<dbReference type="CDD" id="cd19411">
    <property type="entry name" value="MCP2201-like_sensor"/>
    <property type="match status" value="1"/>
</dbReference>
<dbReference type="GO" id="GO:0006935">
    <property type="term" value="P:chemotaxis"/>
    <property type="evidence" value="ECO:0007669"/>
    <property type="project" value="InterPro"/>
</dbReference>
<dbReference type="Gene3D" id="1.10.287.950">
    <property type="entry name" value="Methyl-accepting chemotaxis protein"/>
    <property type="match status" value="1"/>
</dbReference>
<dbReference type="PANTHER" id="PTHR43531">
    <property type="entry name" value="PROTEIN ICFG"/>
    <property type="match status" value="1"/>
</dbReference>
<dbReference type="RefSeq" id="WP_168435738.1">
    <property type="nucleotide sequence ID" value="NZ_VOSW01000033.1"/>
</dbReference>
<dbReference type="InterPro" id="IPR003660">
    <property type="entry name" value="HAMP_dom"/>
</dbReference>
<feature type="transmembrane region" description="Helical" evidence="5">
    <location>
        <begin position="190"/>
        <end position="210"/>
    </location>
</feature>
<keyword evidence="2" id="KW-0488">Methylation</keyword>
<comment type="similarity">
    <text evidence="3">Belongs to the methyl-accepting chemotaxis (MCP) protein family.</text>
</comment>
<feature type="transmembrane region" description="Helical" evidence="5">
    <location>
        <begin position="12"/>
        <end position="31"/>
    </location>
</feature>
<dbReference type="CDD" id="cd06225">
    <property type="entry name" value="HAMP"/>
    <property type="match status" value="1"/>
</dbReference>
<dbReference type="PROSITE" id="PS50111">
    <property type="entry name" value="CHEMOTAXIS_TRANSDUC_2"/>
    <property type="match status" value="1"/>
</dbReference>
<evidence type="ECO:0000256" key="5">
    <source>
        <dbReference type="SAM" id="Phobius"/>
    </source>
</evidence>
<dbReference type="GO" id="GO:0007165">
    <property type="term" value="P:signal transduction"/>
    <property type="evidence" value="ECO:0007669"/>
    <property type="project" value="UniProtKB-KW"/>
</dbReference>
<dbReference type="CDD" id="cd11386">
    <property type="entry name" value="MCP_signal"/>
    <property type="match status" value="1"/>
</dbReference>
<evidence type="ECO:0000313" key="8">
    <source>
        <dbReference type="EMBL" id="KAE8758448.1"/>
    </source>
</evidence>
<proteinExistence type="inferred from homology"/>
<dbReference type="Pfam" id="PF12729">
    <property type="entry name" value="4HB_MCP_1"/>
    <property type="match status" value="1"/>
</dbReference>
<feature type="domain" description="Methyl-accepting transducer" evidence="6">
    <location>
        <begin position="269"/>
        <end position="498"/>
    </location>
</feature>
<evidence type="ECO:0000256" key="1">
    <source>
        <dbReference type="ARBA" id="ARBA00004370"/>
    </source>
</evidence>
<dbReference type="FunFam" id="1.10.287.950:FF:000001">
    <property type="entry name" value="Methyl-accepting chemotaxis sensory transducer"/>
    <property type="match status" value="1"/>
</dbReference>
<dbReference type="InterPro" id="IPR047347">
    <property type="entry name" value="YvaQ-like_sensor"/>
</dbReference>
<comment type="caution">
    <text evidence="8">The sequence shown here is derived from an EMBL/GenBank/DDBJ whole genome shotgun (WGS) entry which is preliminary data.</text>
</comment>
<keyword evidence="5" id="KW-0472">Membrane</keyword>
<evidence type="ECO:0000256" key="4">
    <source>
        <dbReference type="PROSITE-ProRule" id="PRU00284"/>
    </source>
</evidence>